<dbReference type="AlphaFoldDB" id="A0A937CSH1"/>
<protein>
    <submittedName>
        <fullName evidence="1">Uncharacterized protein</fullName>
    </submittedName>
</protein>
<sequence length="53" mass="5819">MRETACNQGRGPCAEEHRAASRRALAAIARTYWPEIAVLCGLVLWTAFCRVAA</sequence>
<dbReference type="Proteomes" id="UP000599109">
    <property type="component" value="Unassembled WGS sequence"/>
</dbReference>
<accession>A0A937CSH1</accession>
<proteinExistence type="predicted"/>
<name>A0A937CSH1_9BURK</name>
<gene>
    <name evidence="1" type="ORF">JJ685_05400</name>
</gene>
<comment type="caution">
    <text evidence="1">The sequence shown here is derived from an EMBL/GenBank/DDBJ whole genome shotgun (WGS) entry which is preliminary data.</text>
</comment>
<organism evidence="1 2">
    <name type="scientific">Ramlibacter monticola</name>
    <dbReference type="NCBI Taxonomy" id="1926872"/>
    <lineage>
        <taxon>Bacteria</taxon>
        <taxon>Pseudomonadati</taxon>
        <taxon>Pseudomonadota</taxon>
        <taxon>Betaproteobacteria</taxon>
        <taxon>Burkholderiales</taxon>
        <taxon>Comamonadaceae</taxon>
        <taxon>Ramlibacter</taxon>
    </lineage>
</organism>
<dbReference type="EMBL" id="JAEQNE010000001">
    <property type="protein sequence ID" value="MBL0390574.1"/>
    <property type="molecule type" value="Genomic_DNA"/>
</dbReference>
<evidence type="ECO:0000313" key="1">
    <source>
        <dbReference type="EMBL" id="MBL0390574.1"/>
    </source>
</evidence>
<keyword evidence="2" id="KW-1185">Reference proteome</keyword>
<dbReference type="RefSeq" id="WP_201673168.1">
    <property type="nucleotide sequence ID" value="NZ_JAEQNE010000001.1"/>
</dbReference>
<evidence type="ECO:0000313" key="2">
    <source>
        <dbReference type="Proteomes" id="UP000599109"/>
    </source>
</evidence>
<reference evidence="1 2" key="1">
    <citation type="journal article" date="2017" name="Int. J. Syst. Evol. Microbiol.">
        <title>Ramlibacter monticola sp. nov., isolated from forest soil.</title>
        <authorList>
            <person name="Chaudhary D.K."/>
            <person name="Kim J."/>
        </authorList>
    </citation>
    <scope>NUCLEOTIDE SEQUENCE [LARGE SCALE GENOMIC DNA]</scope>
    <source>
        <strain evidence="1 2">KACC 19175</strain>
    </source>
</reference>